<organism evidence="1">
    <name type="scientific">Anguilla anguilla</name>
    <name type="common">European freshwater eel</name>
    <name type="synonym">Muraena anguilla</name>
    <dbReference type="NCBI Taxonomy" id="7936"/>
    <lineage>
        <taxon>Eukaryota</taxon>
        <taxon>Metazoa</taxon>
        <taxon>Chordata</taxon>
        <taxon>Craniata</taxon>
        <taxon>Vertebrata</taxon>
        <taxon>Euteleostomi</taxon>
        <taxon>Actinopterygii</taxon>
        <taxon>Neopterygii</taxon>
        <taxon>Teleostei</taxon>
        <taxon>Anguilliformes</taxon>
        <taxon>Anguillidae</taxon>
        <taxon>Anguilla</taxon>
    </lineage>
</organism>
<evidence type="ECO:0000313" key="1">
    <source>
        <dbReference type="EMBL" id="JAH19064.1"/>
    </source>
</evidence>
<reference evidence="1" key="1">
    <citation type="submission" date="2014-11" db="EMBL/GenBank/DDBJ databases">
        <authorList>
            <person name="Amaro Gonzalez C."/>
        </authorList>
    </citation>
    <scope>NUCLEOTIDE SEQUENCE</scope>
</reference>
<dbReference type="AlphaFoldDB" id="A0A0E9QQG9"/>
<dbReference type="EMBL" id="GBXM01089513">
    <property type="protein sequence ID" value="JAH19064.1"/>
    <property type="molecule type" value="Transcribed_RNA"/>
</dbReference>
<protein>
    <submittedName>
        <fullName evidence="1">Uncharacterized protein</fullName>
    </submittedName>
</protein>
<accession>A0A0E9QQG9</accession>
<name>A0A0E9QQG9_ANGAN</name>
<reference evidence="1" key="2">
    <citation type="journal article" date="2015" name="Fish Shellfish Immunol.">
        <title>Early steps in the European eel (Anguilla anguilla)-Vibrio vulnificus interaction in the gills: Role of the RtxA13 toxin.</title>
        <authorList>
            <person name="Callol A."/>
            <person name="Pajuelo D."/>
            <person name="Ebbesson L."/>
            <person name="Teles M."/>
            <person name="MacKenzie S."/>
            <person name="Amaro C."/>
        </authorList>
    </citation>
    <scope>NUCLEOTIDE SEQUENCE</scope>
</reference>
<sequence length="51" mass="6248">MIAANHHQYQYYCHIAQPLHMHKCVKMLFVKNNILHSLTTFRWLSETRHKQ</sequence>
<proteinExistence type="predicted"/>